<feature type="compositionally biased region" description="Polar residues" evidence="10">
    <location>
        <begin position="1"/>
        <end position="14"/>
    </location>
</feature>
<dbReference type="InterPro" id="IPR028005">
    <property type="entry name" value="AcTrfase_ESCO_Znf_dom"/>
</dbReference>
<keyword evidence="4" id="KW-0479">Metal-binding</keyword>
<evidence type="ECO:0000256" key="6">
    <source>
        <dbReference type="ARBA" id="ARBA00022833"/>
    </source>
</evidence>
<evidence type="ECO:0000256" key="3">
    <source>
        <dbReference type="ARBA" id="ARBA00022679"/>
    </source>
</evidence>
<dbReference type="Pfam" id="PF13878">
    <property type="entry name" value="zf-C2H2_3"/>
    <property type="match status" value="1"/>
</dbReference>
<reference evidence="13" key="1">
    <citation type="submission" date="2020-05" db="EMBL/GenBank/DDBJ databases">
        <title>Mycena genomes resolve the evolution of fungal bioluminescence.</title>
        <authorList>
            <person name="Tsai I.J."/>
        </authorList>
    </citation>
    <scope>NUCLEOTIDE SEQUENCE</scope>
    <source>
        <strain evidence="13">160909Yilan</strain>
    </source>
</reference>
<organism evidence="13 14">
    <name type="scientific">Mycena sanguinolenta</name>
    <dbReference type="NCBI Taxonomy" id="230812"/>
    <lineage>
        <taxon>Eukaryota</taxon>
        <taxon>Fungi</taxon>
        <taxon>Dikarya</taxon>
        <taxon>Basidiomycota</taxon>
        <taxon>Agaricomycotina</taxon>
        <taxon>Agaricomycetes</taxon>
        <taxon>Agaricomycetidae</taxon>
        <taxon>Agaricales</taxon>
        <taxon>Marasmiineae</taxon>
        <taxon>Mycenaceae</taxon>
        <taxon>Mycena</taxon>
    </lineage>
</organism>
<evidence type="ECO:0000313" key="14">
    <source>
        <dbReference type="Proteomes" id="UP000623467"/>
    </source>
</evidence>
<comment type="subcellular location">
    <subcellularLocation>
        <location evidence="1">Nucleus</location>
    </subcellularLocation>
</comment>
<keyword evidence="3 13" id="KW-0808">Transferase</keyword>
<feature type="domain" description="N-acetyltransferase ESCO acetyl-transferase" evidence="12">
    <location>
        <begin position="281"/>
        <end position="341"/>
    </location>
</feature>
<dbReference type="OrthoDB" id="428854at2759"/>
<keyword evidence="6" id="KW-0862">Zinc</keyword>
<dbReference type="Proteomes" id="UP000623467">
    <property type="component" value="Unassembled WGS sequence"/>
</dbReference>
<dbReference type="PANTHER" id="PTHR45884">
    <property type="entry name" value="N-ACETYLTRANSFERASE ECO"/>
    <property type="match status" value="1"/>
</dbReference>
<evidence type="ECO:0000259" key="11">
    <source>
        <dbReference type="Pfam" id="PF13878"/>
    </source>
</evidence>
<evidence type="ECO:0000259" key="12">
    <source>
        <dbReference type="Pfam" id="PF13880"/>
    </source>
</evidence>
<dbReference type="GO" id="GO:0061733">
    <property type="term" value="F:protein-lysine-acetyltransferase activity"/>
    <property type="evidence" value="ECO:0007669"/>
    <property type="project" value="TreeGrafter"/>
</dbReference>
<keyword evidence="7" id="KW-0539">Nucleus</keyword>
<keyword evidence="9" id="KW-0012">Acyltransferase</keyword>
<dbReference type="GO" id="GO:0008270">
    <property type="term" value="F:zinc ion binding"/>
    <property type="evidence" value="ECO:0007669"/>
    <property type="project" value="UniProtKB-KW"/>
</dbReference>
<evidence type="ECO:0000256" key="9">
    <source>
        <dbReference type="ARBA" id="ARBA00023315"/>
    </source>
</evidence>
<dbReference type="CDD" id="cd04301">
    <property type="entry name" value="NAT_SF"/>
    <property type="match status" value="1"/>
</dbReference>
<feature type="domain" description="N-acetyltransferase ESCO zinc-finger" evidence="11">
    <location>
        <begin position="88"/>
        <end position="125"/>
    </location>
</feature>
<name>A0A8H6YDX9_9AGAR</name>
<dbReference type="GO" id="GO:0007064">
    <property type="term" value="P:mitotic sister chromatid cohesion"/>
    <property type="evidence" value="ECO:0007669"/>
    <property type="project" value="TreeGrafter"/>
</dbReference>
<dbReference type="Pfam" id="PF13880">
    <property type="entry name" value="Acetyltransf_13"/>
    <property type="match status" value="1"/>
</dbReference>
<sequence>MSSTLKRTYSRANRTSLPSLPPSSPSSTLFSSPVAAQKRKRPLEERLENLLAPAKKQARTSLDSFIDKPKTKARQTAKPKPNTKTFTQLHFVTDQTTLRTCSLCALSYIKGAPDDEALHKAHCARVQKGMEWGREEEKELVKAGVVEVASGVKLKNGTKGRIICFKADVGGKIGSKLSTLLNTINITLSAPALTPSVLPASKAYLFLIPSLSTTLREKIVGCVVAQQISTAMAIATTAECIAACDSDPSSEGPSPSPTSKLVSVDTSSGIFCHPAPLPTPLGIPRLFVSSTHRRQGVASKLLSAAAETFIYGCPLDPRKGQVAFTQPTGDGSAVMNRWGGGGVRIYEE</sequence>
<evidence type="ECO:0000256" key="5">
    <source>
        <dbReference type="ARBA" id="ARBA00022771"/>
    </source>
</evidence>
<dbReference type="GO" id="GO:0005634">
    <property type="term" value="C:nucleus"/>
    <property type="evidence" value="ECO:0007669"/>
    <property type="project" value="UniProtKB-SubCell"/>
</dbReference>
<accession>A0A8H6YDX9</accession>
<dbReference type="AlphaFoldDB" id="A0A8H6YDX9"/>
<evidence type="ECO:0000256" key="2">
    <source>
        <dbReference type="ARBA" id="ARBA00005816"/>
    </source>
</evidence>
<comment type="similarity">
    <text evidence="2">Belongs to the acetyltransferase family. ECO subfamily.</text>
</comment>
<proteinExistence type="inferred from homology"/>
<feature type="region of interest" description="Disordered" evidence="10">
    <location>
        <begin position="1"/>
        <end position="81"/>
    </location>
</feature>
<dbReference type="EMBL" id="JACAZH010000009">
    <property type="protein sequence ID" value="KAF7359325.1"/>
    <property type="molecule type" value="Genomic_DNA"/>
</dbReference>
<evidence type="ECO:0000256" key="4">
    <source>
        <dbReference type="ARBA" id="ARBA00022723"/>
    </source>
</evidence>
<evidence type="ECO:0000256" key="10">
    <source>
        <dbReference type="SAM" id="MobiDB-lite"/>
    </source>
</evidence>
<keyword evidence="5" id="KW-0863">Zinc-finger</keyword>
<keyword evidence="8" id="KW-0131">Cell cycle</keyword>
<evidence type="ECO:0000256" key="8">
    <source>
        <dbReference type="ARBA" id="ARBA00023306"/>
    </source>
</evidence>
<dbReference type="InterPro" id="IPR028009">
    <property type="entry name" value="ESCO_Acetyltransf_dom"/>
</dbReference>
<gene>
    <name evidence="13" type="ORF">MSAN_01274900</name>
</gene>
<dbReference type="PANTHER" id="PTHR45884:SF2">
    <property type="entry name" value="N-ACETYLTRANSFERASE ECO"/>
    <property type="match status" value="1"/>
</dbReference>
<dbReference type="GO" id="GO:0000785">
    <property type="term" value="C:chromatin"/>
    <property type="evidence" value="ECO:0007669"/>
    <property type="project" value="TreeGrafter"/>
</dbReference>
<evidence type="ECO:0000256" key="7">
    <source>
        <dbReference type="ARBA" id="ARBA00023242"/>
    </source>
</evidence>
<comment type="caution">
    <text evidence="13">The sequence shown here is derived from an EMBL/GenBank/DDBJ whole genome shotgun (WGS) entry which is preliminary data.</text>
</comment>
<evidence type="ECO:0000313" key="13">
    <source>
        <dbReference type="EMBL" id="KAF7359325.1"/>
    </source>
</evidence>
<keyword evidence="14" id="KW-1185">Reference proteome</keyword>
<evidence type="ECO:0000256" key="1">
    <source>
        <dbReference type="ARBA" id="ARBA00004123"/>
    </source>
</evidence>
<protein>
    <submittedName>
        <fullName evidence="13">N-acetyltransferase ECO1</fullName>
    </submittedName>
</protein>